<protein>
    <submittedName>
        <fullName evidence="5">Iron complex transport system ATP-binding protein</fullName>
    </submittedName>
</protein>
<dbReference type="PANTHER" id="PTHR42794:SF2">
    <property type="entry name" value="ABC TRANSPORTER ATP-BINDING PROTEIN"/>
    <property type="match status" value="1"/>
</dbReference>
<sequence>MEVRVEALSVARGHREVLSDVSFAAAPGEIVGLLGPNGAGKTTLLGAIAGMLAPASGRVLLDGDDAHRLPRREAARRVALMEQQPDRDIPLRAADIVALGLLPHRGRFDRGGSPRDAALAREALATVGAEELAERPWTELSGGERQRVSLARALAQRPRLLLLDEPTNHLDVRAQLDTLRFVADLGITAIAALHDLDHAARLCTRIVLLDRGRVAAQGAPAEVLTPEVIASVYGVRATVLTHPEDGRPVIALDSAIDTPGAIDTTVPPKEAP</sequence>
<accession>A0A1H6W5B4</accession>
<name>A0A1H6W5B4_9MICO</name>
<reference evidence="6" key="1">
    <citation type="submission" date="2016-10" db="EMBL/GenBank/DDBJ databases">
        <authorList>
            <person name="Varghese N."/>
        </authorList>
    </citation>
    <scope>NUCLEOTIDE SEQUENCE [LARGE SCALE GENOMIC DNA]</scope>
    <source>
        <strain evidence="6">DSM 24868</strain>
    </source>
</reference>
<dbReference type="Proteomes" id="UP000183315">
    <property type="component" value="Unassembled WGS sequence"/>
</dbReference>
<keyword evidence="2" id="KW-0547">Nucleotide-binding</keyword>
<evidence type="ECO:0000256" key="2">
    <source>
        <dbReference type="ARBA" id="ARBA00022741"/>
    </source>
</evidence>
<organism evidence="5 6">
    <name type="scientific">Demequina mangrovi</name>
    <dbReference type="NCBI Taxonomy" id="1043493"/>
    <lineage>
        <taxon>Bacteria</taxon>
        <taxon>Bacillati</taxon>
        <taxon>Actinomycetota</taxon>
        <taxon>Actinomycetes</taxon>
        <taxon>Micrococcales</taxon>
        <taxon>Demequinaceae</taxon>
        <taxon>Demequina</taxon>
    </lineage>
</organism>
<dbReference type="PROSITE" id="PS00211">
    <property type="entry name" value="ABC_TRANSPORTER_1"/>
    <property type="match status" value="1"/>
</dbReference>
<dbReference type="SMART" id="SM00382">
    <property type="entry name" value="AAA"/>
    <property type="match status" value="1"/>
</dbReference>
<dbReference type="FunFam" id="3.40.50.300:FF:000134">
    <property type="entry name" value="Iron-enterobactin ABC transporter ATP-binding protein"/>
    <property type="match status" value="1"/>
</dbReference>
<dbReference type="AlphaFoldDB" id="A0A1H6W5B4"/>
<gene>
    <name evidence="5" type="ORF">SAMN05421637_0854</name>
</gene>
<evidence type="ECO:0000259" key="4">
    <source>
        <dbReference type="PROSITE" id="PS50893"/>
    </source>
</evidence>
<dbReference type="GO" id="GO:0005524">
    <property type="term" value="F:ATP binding"/>
    <property type="evidence" value="ECO:0007669"/>
    <property type="project" value="UniProtKB-KW"/>
</dbReference>
<dbReference type="PROSITE" id="PS50893">
    <property type="entry name" value="ABC_TRANSPORTER_2"/>
    <property type="match status" value="1"/>
</dbReference>
<dbReference type="Gene3D" id="3.40.50.300">
    <property type="entry name" value="P-loop containing nucleotide triphosphate hydrolases"/>
    <property type="match status" value="1"/>
</dbReference>
<dbReference type="PANTHER" id="PTHR42794">
    <property type="entry name" value="HEMIN IMPORT ATP-BINDING PROTEIN HMUV"/>
    <property type="match status" value="1"/>
</dbReference>
<feature type="domain" description="ABC transporter" evidence="4">
    <location>
        <begin position="3"/>
        <end position="236"/>
    </location>
</feature>
<dbReference type="STRING" id="1043493.SAMN05421637_0854"/>
<evidence type="ECO:0000313" key="6">
    <source>
        <dbReference type="Proteomes" id="UP000183315"/>
    </source>
</evidence>
<dbReference type="InterPro" id="IPR027417">
    <property type="entry name" value="P-loop_NTPase"/>
</dbReference>
<dbReference type="InterPro" id="IPR003593">
    <property type="entry name" value="AAA+_ATPase"/>
</dbReference>
<evidence type="ECO:0000256" key="1">
    <source>
        <dbReference type="ARBA" id="ARBA00022448"/>
    </source>
</evidence>
<dbReference type="RefSeq" id="WP_042213359.1">
    <property type="nucleotide sequence ID" value="NZ_BBLU01000003.1"/>
</dbReference>
<proteinExistence type="predicted"/>
<keyword evidence="1" id="KW-0813">Transport</keyword>
<keyword evidence="3 5" id="KW-0067">ATP-binding</keyword>
<dbReference type="OrthoDB" id="5296765at2"/>
<keyword evidence="6" id="KW-1185">Reference proteome</keyword>
<dbReference type="Pfam" id="PF00005">
    <property type="entry name" value="ABC_tran"/>
    <property type="match status" value="1"/>
</dbReference>
<dbReference type="eggNOG" id="COG1120">
    <property type="taxonomic scope" value="Bacteria"/>
</dbReference>
<evidence type="ECO:0000313" key="5">
    <source>
        <dbReference type="EMBL" id="SEJ12148.1"/>
    </source>
</evidence>
<dbReference type="SUPFAM" id="SSF52540">
    <property type="entry name" value="P-loop containing nucleoside triphosphate hydrolases"/>
    <property type="match status" value="1"/>
</dbReference>
<dbReference type="CDD" id="cd03214">
    <property type="entry name" value="ABC_Iron-Siderophores_B12_Hemin"/>
    <property type="match status" value="1"/>
</dbReference>
<dbReference type="InterPro" id="IPR017871">
    <property type="entry name" value="ABC_transporter-like_CS"/>
</dbReference>
<dbReference type="EMBL" id="FNZI01000002">
    <property type="protein sequence ID" value="SEJ12148.1"/>
    <property type="molecule type" value="Genomic_DNA"/>
</dbReference>
<dbReference type="InterPro" id="IPR003439">
    <property type="entry name" value="ABC_transporter-like_ATP-bd"/>
</dbReference>
<dbReference type="GO" id="GO:0016887">
    <property type="term" value="F:ATP hydrolysis activity"/>
    <property type="evidence" value="ECO:0007669"/>
    <property type="project" value="InterPro"/>
</dbReference>
<evidence type="ECO:0000256" key="3">
    <source>
        <dbReference type="ARBA" id="ARBA00022840"/>
    </source>
</evidence>